<keyword evidence="7" id="KW-0862">Zinc</keyword>
<keyword evidence="7" id="KW-0479">Metal-binding</keyword>
<feature type="transmembrane region" description="Helical" evidence="9">
    <location>
        <begin position="190"/>
        <end position="208"/>
    </location>
</feature>
<dbReference type="HOGENOM" id="CLU_051078_1_1_12"/>
<keyword evidence="3" id="KW-1003">Cell membrane</keyword>
<feature type="binding site" evidence="7">
    <location>
        <position position="239"/>
    </location>
    <ligand>
        <name>Zn(2+)</name>
        <dbReference type="ChEBI" id="CHEBI:29105"/>
    </ligand>
</feature>
<dbReference type="PANTHER" id="PTHR20855:SF3">
    <property type="entry name" value="LD03007P"/>
    <property type="match status" value="1"/>
</dbReference>
<dbReference type="KEGG" id="tpx:Turpa_1076"/>
<dbReference type="NCBIfam" id="TIGR01065">
    <property type="entry name" value="hlyIII"/>
    <property type="match status" value="1"/>
</dbReference>
<evidence type="ECO:0000256" key="6">
    <source>
        <dbReference type="ARBA" id="ARBA00023136"/>
    </source>
</evidence>
<evidence type="ECO:0000256" key="3">
    <source>
        <dbReference type="ARBA" id="ARBA00022475"/>
    </source>
</evidence>
<dbReference type="STRING" id="869212.Turpa_1076"/>
<feature type="transmembrane region" description="Helical" evidence="9">
    <location>
        <begin position="214"/>
        <end position="233"/>
    </location>
</feature>
<feature type="compositionally biased region" description="Basic residues" evidence="8">
    <location>
        <begin position="1"/>
        <end position="30"/>
    </location>
</feature>
<proteinExistence type="inferred from homology"/>
<sequence>MRKKAKAKTLAKKKRVVKKSSPKAPKRKQPRATSKVVAQALPPQQLRRKGHHARFRTAMRHEIANLLTHGIGAGLAIAGTAFLIVRGVEFKDPWRIVGYSLFGASMVFLYMASSLYHALWHPRTKQFLRRMDHSAIFFAIAGTYTPILLVTLRGPIGWTFFGIVWGLAIIGITFKMIFGHRYEAVSLTTYILMGWLVIFFVKPVYIGLSAGGVWLLFAGGIAYTAGTIFYSMARLPYHHMIWHLFVLTGSVLHFLCIYRYV</sequence>
<protein>
    <submittedName>
        <fullName evidence="10">Channel protein, hemolysin III family</fullName>
    </submittedName>
</protein>
<dbReference type="InterPro" id="IPR005744">
    <property type="entry name" value="Hy-lIII"/>
</dbReference>
<dbReference type="PANTHER" id="PTHR20855">
    <property type="entry name" value="ADIPOR/PROGESTIN RECEPTOR-RELATED"/>
    <property type="match status" value="1"/>
</dbReference>
<keyword evidence="6 9" id="KW-0472">Membrane</keyword>
<evidence type="ECO:0000256" key="1">
    <source>
        <dbReference type="ARBA" id="ARBA00004651"/>
    </source>
</evidence>
<evidence type="ECO:0000256" key="2">
    <source>
        <dbReference type="ARBA" id="ARBA00008488"/>
    </source>
</evidence>
<feature type="transmembrane region" description="Helical" evidence="9">
    <location>
        <begin position="96"/>
        <end position="119"/>
    </location>
</feature>
<dbReference type="EMBL" id="CP002959">
    <property type="protein sequence ID" value="AFM11725.1"/>
    <property type="molecule type" value="Genomic_DNA"/>
</dbReference>
<evidence type="ECO:0000256" key="4">
    <source>
        <dbReference type="ARBA" id="ARBA00022692"/>
    </source>
</evidence>
<feature type="transmembrane region" description="Helical" evidence="9">
    <location>
        <begin position="158"/>
        <end position="178"/>
    </location>
</feature>
<comment type="subcellular location">
    <subcellularLocation>
        <location evidence="1">Cell membrane</location>
        <topology evidence="1">Multi-pass membrane protein</topology>
    </subcellularLocation>
</comment>
<dbReference type="AlphaFoldDB" id="I4B368"/>
<evidence type="ECO:0000256" key="9">
    <source>
        <dbReference type="SAM" id="Phobius"/>
    </source>
</evidence>
<gene>
    <name evidence="10" type="ordered locus">Turpa_1076</name>
</gene>
<dbReference type="GO" id="GO:0005886">
    <property type="term" value="C:plasma membrane"/>
    <property type="evidence" value="ECO:0007669"/>
    <property type="project" value="UniProtKB-SubCell"/>
</dbReference>
<dbReference type="Proteomes" id="UP000006048">
    <property type="component" value="Chromosome"/>
</dbReference>
<evidence type="ECO:0000256" key="8">
    <source>
        <dbReference type="SAM" id="MobiDB-lite"/>
    </source>
</evidence>
<comment type="similarity">
    <text evidence="2">Belongs to the UPF0073 (Hly-III) family.</text>
</comment>
<keyword evidence="11" id="KW-1185">Reference proteome</keyword>
<dbReference type="Pfam" id="PF03006">
    <property type="entry name" value="HlyIII"/>
    <property type="match status" value="1"/>
</dbReference>
<keyword evidence="4 9" id="KW-0812">Transmembrane</keyword>
<accession>I4B368</accession>
<feature type="transmembrane region" description="Helical" evidence="9">
    <location>
        <begin position="240"/>
        <end position="260"/>
    </location>
</feature>
<organism evidence="10 11">
    <name type="scientific">Turneriella parva (strain ATCC BAA-1111 / DSM 21527 / NCTC 11395 / H)</name>
    <name type="common">Leptospira parva</name>
    <dbReference type="NCBI Taxonomy" id="869212"/>
    <lineage>
        <taxon>Bacteria</taxon>
        <taxon>Pseudomonadati</taxon>
        <taxon>Spirochaetota</taxon>
        <taxon>Spirochaetia</taxon>
        <taxon>Leptospirales</taxon>
        <taxon>Leptospiraceae</taxon>
        <taxon>Turneriella</taxon>
    </lineage>
</organism>
<feature type="region of interest" description="Disordered" evidence="8">
    <location>
        <begin position="1"/>
        <end position="36"/>
    </location>
</feature>
<feature type="binding site" evidence="7">
    <location>
        <position position="243"/>
    </location>
    <ligand>
        <name>Zn(2+)</name>
        <dbReference type="ChEBI" id="CHEBI:29105"/>
    </ligand>
</feature>
<evidence type="ECO:0000313" key="11">
    <source>
        <dbReference type="Proteomes" id="UP000006048"/>
    </source>
</evidence>
<name>I4B368_TURPD</name>
<evidence type="ECO:0000313" key="10">
    <source>
        <dbReference type="EMBL" id="AFM11725.1"/>
    </source>
</evidence>
<dbReference type="GO" id="GO:0046872">
    <property type="term" value="F:metal ion binding"/>
    <property type="evidence" value="ECO:0007669"/>
    <property type="project" value="UniProtKB-KW"/>
</dbReference>
<dbReference type="InterPro" id="IPR004254">
    <property type="entry name" value="AdipoR/HlyIII-related"/>
</dbReference>
<dbReference type="RefSeq" id="WP_014802242.1">
    <property type="nucleotide sequence ID" value="NC_018020.1"/>
</dbReference>
<feature type="transmembrane region" description="Helical" evidence="9">
    <location>
        <begin position="63"/>
        <end position="84"/>
    </location>
</feature>
<reference evidence="10 11" key="1">
    <citation type="submission" date="2012-06" db="EMBL/GenBank/DDBJ databases">
        <title>The complete chromosome of genome of Turneriella parva DSM 21527.</title>
        <authorList>
            <consortium name="US DOE Joint Genome Institute (JGI-PGF)"/>
            <person name="Lucas S."/>
            <person name="Han J."/>
            <person name="Lapidus A."/>
            <person name="Bruce D."/>
            <person name="Goodwin L."/>
            <person name="Pitluck S."/>
            <person name="Peters L."/>
            <person name="Kyrpides N."/>
            <person name="Mavromatis K."/>
            <person name="Ivanova N."/>
            <person name="Mikhailova N."/>
            <person name="Chertkov O."/>
            <person name="Detter J.C."/>
            <person name="Tapia R."/>
            <person name="Han C."/>
            <person name="Land M."/>
            <person name="Hauser L."/>
            <person name="Markowitz V."/>
            <person name="Cheng J.-F."/>
            <person name="Hugenholtz P."/>
            <person name="Woyke T."/>
            <person name="Wu D."/>
            <person name="Gronow S."/>
            <person name="Wellnitz S."/>
            <person name="Brambilla E."/>
            <person name="Klenk H.-P."/>
            <person name="Eisen J.A."/>
        </authorList>
    </citation>
    <scope>NUCLEOTIDE SEQUENCE [LARGE SCALE GENOMIC DNA]</scope>
    <source>
        <strain evidence="11">ATCC BAA-1111 / DSM 21527 / NCTC 11395 / H</strain>
    </source>
</reference>
<feature type="binding site" evidence="7">
    <location>
        <position position="117"/>
    </location>
    <ligand>
        <name>Zn(2+)</name>
        <dbReference type="ChEBI" id="CHEBI:29105"/>
    </ligand>
</feature>
<dbReference type="PATRIC" id="fig|869212.3.peg.1056"/>
<keyword evidence="5 9" id="KW-1133">Transmembrane helix</keyword>
<dbReference type="GO" id="GO:0140911">
    <property type="term" value="F:pore-forming activity"/>
    <property type="evidence" value="ECO:0007669"/>
    <property type="project" value="InterPro"/>
</dbReference>
<feature type="transmembrane region" description="Helical" evidence="9">
    <location>
        <begin position="131"/>
        <end position="152"/>
    </location>
</feature>
<evidence type="ECO:0000256" key="7">
    <source>
        <dbReference type="PIRSR" id="PIRSR604254-1"/>
    </source>
</evidence>
<evidence type="ECO:0000256" key="5">
    <source>
        <dbReference type="ARBA" id="ARBA00022989"/>
    </source>
</evidence>